<dbReference type="OrthoDB" id="10393434at2759"/>
<organism evidence="2 3">
    <name type="scientific">Galdieria partita</name>
    <dbReference type="NCBI Taxonomy" id="83374"/>
    <lineage>
        <taxon>Eukaryota</taxon>
        <taxon>Rhodophyta</taxon>
        <taxon>Bangiophyceae</taxon>
        <taxon>Galdieriales</taxon>
        <taxon>Galdieriaceae</taxon>
        <taxon>Galdieria</taxon>
    </lineage>
</organism>
<evidence type="ECO:0000313" key="3">
    <source>
        <dbReference type="Proteomes" id="UP001061958"/>
    </source>
</evidence>
<proteinExistence type="predicted"/>
<dbReference type="EMBL" id="BQMJ01000011">
    <property type="protein sequence ID" value="GJQ09834.1"/>
    <property type="molecule type" value="Genomic_DNA"/>
</dbReference>
<dbReference type="AlphaFoldDB" id="A0A9C7UNE3"/>
<evidence type="ECO:0000256" key="1">
    <source>
        <dbReference type="SAM" id="Phobius"/>
    </source>
</evidence>
<feature type="transmembrane region" description="Helical" evidence="1">
    <location>
        <begin position="208"/>
        <end position="226"/>
    </location>
</feature>
<dbReference type="CDD" id="cd22209">
    <property type="entry name" value="EMC10"/>
    <property type="match status" value="1"/>
</dbReference>
<protein>
    <submittedName>
        <fullName evidence="2">Uncharacterized protein</fullName>
    </submittedName>
</protein>
<name>A0A9C7UNE3_9RHOD</name>
<evidence type="ECO:0000313" key="2">
    <source>
        <dbReference type="EMBL" id="GJQ09834.1"/>
    </source>
</evidence>
<keyword evidence="1" id="KW-0472">Membrane</keyword>
<dbReference type="Proteomes" id="UP001061958">
    <property type="component" value="Unassembled WGS sequence"/>
</dbReference>
<accession>A0A9C7UNE3</accession>
<reference evidence="2" key="2">
    <citation type="submission" date="2022-01" db="EMBL/GenBank/DDBJ databases">
        <authorList>
            <person name="Hirooka S."/>
            <person name="Miyagishima S.Y."/>
        </authorList>
    </citation>
    <scope>NUCLEOTIDE SEQUENCE</scope>
    <source>
        <strain evidence="2">NBRC 102759</strain>
    </source>
</reference>
<comment type="caution">
    <text evidence="2">The sequence shown here is derived from an EMBL/GenBank/DDBJ whole genome shotgun (WGS) entry which is preliminary data.</text>
</comment>
<keyword evidence="1" id="KW-1133">Transmembrane helix</keyword>
<gene>
    <name evidence="2" type="ORF">GpartN1_g1625.t1</name>
</gene>
<keyword evidence="3" id="KW-1185">Reference proteome</keyword>
<reference evidence="2" key="1">
    <citation type="journal article" date="2022" name="Proc. Natl. Acad. Sci. U.S.A.">
        <title>Life cycle and functional genomics of the unicellular red alga Galdieria for elucidating algal and plant evolution and industrial use.</title>
        <authorList>
            <person name="Hirooka S."/>
            <person name="Itabashi T."/>
            <person name="Ichinose T.M."/>
            <person name="Onuma R."/>
            <person name="Fujiwara T."/>
            <person name="Yamashita S."/>
            <person name="Jong L.W."/>
            <person name="Tomita R."/>
            <person name="Iwane A.H."/>
            <person name="Miyagishima S.Y."/>
        </authorList>
    </citation>
    <scope>NUCLEOTIDE SEQUENCE</scope>
    <source>
        <strain evidence="2">NBRC 102759</strain>
    </source>
</reference>
<sequence length="242" mass="28575">MRSEHPWQVKSIIRTLCFIFTLWWFTKSNVAVGMEQYSLRVEHSFDLGNTWLPRGQVHLLLKQELFRRVKPFEINFTARETDSLKQLALENQRYFIRASKTPVSELQQPVWLMTSYKACRLVDLSFRELVFVYLDANLELIGLGADFPLQGVCHNHSNWFSRNEGLEKLTGYWKVKTPEFPQVALVRKEIIEEVPVPNEQSFIGRNRWLLIVIGVLFVLNVLMGWIRFRLYRQSQSNHSKTD</sequence>
<keyword evidence="1" id="KW-0812">Transmembrane</keyword>